<dbReference type="InterPro" id="IPR058922">
    <property type="entry name" value="WHD_DRP"/>
</dbReference>
<evidence type="ECO:0008006" key="12">
    <source>
        <dbReference type="Google" id="ProtNLM"/>
    </source>
</evidence>
<dbReference type="Gene3D" id="1.20.5.4130">
    <property type="match status" value="1"/>
</dbReference>
<dbReference type="InterPro" id="IPR027417">
    <property type="entry name" value="P-loop_NTPase"/>
</dbReference>
<accession>A0AAD5WAV6</accession>
<sequence>MADLLVSALIPAVMKKAADSLVQRLGEMWGINDQRERLHNLLLEIYAVLPDAEDKSNSNVAIKSWLQNLKTAAYDAGDLLDEFCYEELRRDAVRRGHKVSNASGFFSLENPALFRYKMSGKLKKLVGRMDGLVVQMGRFGFQQGPRVQVANRVKTDAFVVESKVLGRDKDKENIVRILLEESNNEDLMVVPVVGMGGLGKTTLAQLVYNDPRVKDHFKLPLWVCVSQDFNIGLLIRSVIELVMGKCEVPIDNMELLRRRLHEAIGGKRYLLVLDDVWNENIDEWDRLRALLNCGDPESAIIVTTRIDTVASIMGTVESNKLGILVFPKDFHMDKEKLIQYWMASGFIPSDGPGSPEMRGGDIFDELVWRSFFQDVKQVCPNRH</sequence>
<dbReference type="Proteomes" id="UP001210211">
    <property type="component" value="Unassembled WGS sequence"/>
</dbReference>
<evidence type="ECO:0000259" key="9">
    <source>
        <dbReference type="Pfam" id="PF23559"/>
    </source>
</evidence>
<keyword evidence="3" id="KW-0677">Repeat</keyword>
<keyword evidence="2" id="KW-0433">Leucine-rich repeat</keyword>
<dbReference type="InterPro" id="IPR041118">
    <property type="entry name" value="Rx_N"/>
</dbReference>
<evidence type="ECO:0000313" key="10">
    <source>
        <dbReference type="EMBL" id="KAJ3678763.1"/>
    </source>
</evidence>
<evidence type="ECO:0000256" key="6">
    <source>
        <dbReference type="ARBA" id="ARBA00022840"/>
    </source>
</evidence>
<feature type="domain" description="NB-ARC" evidence="7">
    <location>
        <begin position="168"/>
        <end position="321"/>
    </location>
</feature>
<dbReference type="FunFam" id="3.40.50.300:FF:001091">
    <property type="entry name" value="Probable disease resistance protein At1g61300"/>
    <property type="match status" value="1"/>
</dbReference>
<gene>
    <name evidence="10" type="ORF">LUZ61_021304</name>
</gene>
<dbReference type="InterPro" id="IPR002182">
    <property type="entry name" value="NB-ARC"/>
</dbReference>
<evidence type="ECO:0000256" key="1">
    <source>
        <dbReference type="ARBA" id="ARBA00008894"/>
    </source>
</evidence>
<evidence type="ECO:0000259" key="7">
    <source>
        <dbReference type="Pfam" id="PF00931"/>
    </source>
</evidence>
<dbReference type="Pfam" id="PF23559">
    <property type="entry name" value="WHD_DRP"/>
    <property type="match status" value="1"/>
</dbReference>
<dbReference type="AlphaFoldDB" id="A0AAD5WAV6"/>
<keyword evidence="4" id="KW-0547">Nucleotide-binding</keyword>
<dbReference type="EMBL" id="JAMRDG010000072">
    <property type="protein sequence ID" value="KAJ3678763.1"/>
    <property type="molecule type" value="Genomic_DNA"/>
</dbReference>
<name>A0AAD5WAV6_9POAL</name>
<evidence type="ECO:0000256" key="2">
    <source>
        <dbReference type="ARBA" id="ARBA00022614"/>
    </source>
</evidence>
<organism evidence="10 11">
    <name type="scientific">Rhynchospora tenuis</name>
    <dbReference type="NCBI Taxonomy" id="198213"/>
    <lineage>
        <taxon>Eukaryota</taxon>
        <taxon>Viridiplantae</taxon>
        <taxon>Streptophyta</taxon>
        <taxon>Embryophyta</taxon>
        <taxon>Tracheophyta</taxon>
        <taxon>Spermatophyta</taxon>
        <taxon>Magnoliopsida</taxon>
        <taxon>Liliopsida</taxon>
        <taxon>Poales</taxon>
        <taxon>Cyperaceae</taxon>
        <taxon>Cyperoideae</taxon>
        <taxon>Rhynchosporeae</taxon>
        <taxon>Rhynchospora</taxon>
    </lineage>
</organism>
<comment type="similarity">
    <text evidence="1">Belongs to the disease resistance NB-LRR family.</text>
</comment>
<feature type="domain" description="Disease resistance protein winged helix" evidence="9">
    <location>
        <begin position="325"/>
        <end position="375"/>
    </location>
</feature>
<dbReference type="Pfam" id="PF00931">
    <property type="entry name" value="NB-ARC"/>
    <property type="match status" value="1"/>
</dbReference>
<dbReference type="PANTHER" id="PTHR36766">
    <property type="entry name" value="PLANT BROAD-SPECTRUM MILDEW RESISTANCE PROTEIN RPW8"/>
    <property type="match status" value="1"/>
</dbReference>
<evidence type="ECO:0000256" key="3">
    <source>
        <dbReference type="ARBA" id="ARBA00022737"/>
    </source>
</evidence>
<dbReference type="GO" id="GO:0005524">
    <property type="term" value="F:ATP binding"/>
    <property type="evidence" value="ECO:0007669"/>
    <property type="project" value="UniProtKB-KW"/>
</dbReference>
<feature type="domain" description="Disease resistance N-terminal" evidence="8">
    <location>
        <begin position="12"/>
        <end position="94"/>
    </location>
</feature>
<reference evidence="10 11" key="1">
    <citation type="journal article" date="2022" name="Cell">
        <title>Repeat-based holocentromeres influence genome architecture and karyotype evolution.</title>
        <authorList>
            <person name="Hofstatter P.G."/>
            <person name="Thangavel G."/>
            <person name="Lux T."/>
            <person name="Neumann P."/>
            <person name="Vondrak T."/>
            <person name="Novak P."/>
            <person name="Zhang M."/>
            <person name="Costa L."/>
            <person name="Castellani M."/>
            <person name="Scott A."/>
            <person name="Toegelov H."/>
            <person name="Fuchs J."/>
            <person name="Mata-Sucre Y."/>
            <person name="Dias Y."/>
            <person name="Vanzela A.L.L."/>
            <person name="Huettel B."/>
            <person name="Almeida C.C.S."/>
            <person name="Simkova H."/>
            <person name="Souza G."/>
            <person name="Pedrosa-Harand A."/>
            <person name="Macas J."/>
            <person name="Mayer K.F.X."/>
            <person name="Houben A."/>
            <person name="Marques A."/>
        </authorList>
    </citation>
    <scope>NUCLEOTIDE SEQUENCE [LARGE SCALE GENOMIC DNA]</scope>
    <source>
        <strain evidence="10">RhyTen1mFocal</strain>
    </source>
</reference>
<dbReference type="SUPFAM" id="SSF52540">
    <property type="entry name" value="P-loop containing nucleoside triphosphate hydrolases"/>
    <property type="match status" value="1"/>
</dbReference>
<protein>
    <recommendedName>
        <fullName evidence="12">Disease resistance protein RGA3</fullName>
    </recommendedName>
</protein>
<dbReference type="Gene3D" id="3.40.50.300">
    <property type="entry name" value="P-loop containing nucleotide triphosphate hydrolases"/>
    <property type="match status" value="1"/>
</dbReference>
<comment type="caution">
    <text evidence="10">The sequence shown here is derived from an EMBL/GenBank/DDBJ whole genome shotgun (WGS) entry which is preliminary data.</text>
</comment>
<evidence type="ECO:0000259" key="8">
    <source>
        <dbReference type="Pfam" id="PF18052"/>
    </source>
</evidence>
<keyword evidence="11" id="KW-1185">Reference proteome</keyword>
<evidence type="ECO:0000256" key="4">
    <source>
        <dbReference type="ARBA" id="ARBA00022741"/>
    </source>
</evidence>
<keyword evidence="6" id="KW-0067">ATP-binding</keyword>
<dbReference type="Pfam" id="PF18052">
    <property type="entry name" value="Rx_N"/>
    <property type="match status" value="1"/>
</dbReference>
<evidence type="ECO:0000313" key="11">
    <source>
        <dbReference type="Proteomes" id="UP001210211"/>
    </source>
</evidence>
<evidence type="ECO:0000256" key="5">
    <source>
        <dbReference type="ARBA" id="ARBA00022821"/>
    </source>
</evidence>
<proteinExistence type="inferred from homology"/>
<dbReference type="GO" id="GO:0043531">
    <property type="term" value="F:ADP binding"/>
    <property type="evidence" value="ECO:0007669"/>
    <property type="project" value="InterPro"/>
</dbReference>
<dbReference type="GO" id="GO:0006952">
    <property type="term" value="P:defense response"/>
    <property type="evidence" value="ECO:0007669"/>
    <property type="project" value="UniProtKB-KW"/>
</dbReference>
<dbReference type="PANTHER" id="PTHR36766:SF55">
    <property type="entry name" value="OS11G0492900 PROTEIN"/>
    <property type="match status" value="1"/>
</dbReference>
<dbReference type="PRINTS" id="PR00364">
    <property type="entry name" value="DISEASERSIST"/>
</dbReference>
<keyword evidence="5" id="KW-0611">Plant defense</keyword>